<accession>A0AAE1LG74</accession>
<keyword evidence="2" id="KW-0732">Signal</keyword>
<name>A0AAE1LG74_9NEOP</name>
<feature type="chain" id="PRO_5042249287" evidence="2">
    <location>
        <begin position="28"/>
        <end position="167"/>
    </location>
</feature>
<evidence type="ECO:0000313" key="4">
    <source>
        <dbReference type="Proteomes" id="UP001219518"/>
    </source>
</evidence>
<evidence type="ECO:0000256" key="1">
    <source>
        <dbReference type="SAM" id="MobiDB-lite"/>
    </source>
</evidence>
<reference evidence="3" key="1">
    <citation type="submission" date="2021-07" db="EMBL/GenBank/DDBJ databases">
        <authorList>
            <person name="Catto M.A."/>
            <person name="Jacobson A."/>
            <person name="Kennedy G."/>
            <person name="Labadie P."/>
            <person name="Hunt B.G."/>
            <person name="Srinivasan R."/>
        </authorList>
    </citation>
    <scope>NUCLEOTIDE SEQUENCE</scope>
    <source>
        <strain evidence="3">PL_HMW_Pooled</strain>
        <tissue evidence="3">Head</tissue>
    </source>
</reference>
<reference evidence="3" key="2">
    <citation type="journal article" date="2023" name="BMC Genomics">
        <title>Pest status, molecular evolution, and epigenetic factors derived from the genome assembly of Frankliniella fusca, a thysanopteran phytovirus vector.</title>
        <authorList>
            <person name="Catto M.A."/>
            <person name="Labadie P.E."/>
            <person name="Jacobson A.L."/>
            <person name="Kennedy G.G."/>
            <person name="Srinivasan R."/>
            <person name="Hunt B.G."/>
        </authorList>
    </citation>
    <scope>NUCLEOTIDE SEQUENCE</scope>
    <source>
        <strain evidence="3">PL_HMW_Pooled</strain>
    </source>
</reference>
<protein>
    <submittedName>
        <fullName evidence="3">Membrane-associated lipoprotein</fullName>
    </submittedName>
</protein>
<feature type="compositionally biased region" description="Polar residues" evidence="1">
    <location>
        <begin position="158"/>
        <end position="167"/>
    </location>
</feature>
<dbReference type="EMBL" id="JAHWGI010000969">
    <property type="protein sequence ID" value="KAK3919026.1"/>
    <property type="molecule type" value="Genomic_DNA"/>
</dbReference>
<dbReference type="AlphaFoldDB" id="A0AAE1LG74"/>
<feature type="compositionally biased region" description="Basic and acidic residues" evidence="1">
    <location>
        <begin position="134"/>
        <end position="157"/>
    </location>
</feature>
<comment type="caution">
    <text evidence="3">The sequence shown here is derived from an EMBL/GenBank/DDBJ whole genome shotgun (WGS) entry which is preliminary data.</text>
</comment>
<keyword evidence="3" id="KW-0449">Lipoprotein</keyword>
<proteinExistence type="predicted"/>
<evidence type="ECO:0000256" key="2">
    <source>
        <dbReference type="SAM" id="SignalP"/>
    </source>
</evidence>
<feature type="signal peptide" evidence="2">
    <location>
        <begin position="1"/>
        <end position="27"/>
    </location>
</feature>
<dbReference type="Proteomes" id="UP001219518">
    <property type="component" value="Unassembled WGS sequence"/>
</dbReference>
<organism evidence="3 4">
    <name type="scientific">Frankliniella fusca</name>
    <dbReference type="NCBI Taxonomy" id="407009"/>
    <lineage>
        <taxon>Eukaryota</taxon>
        <taxon>Metazoa</taxon>
        <taxon>Ecdysozoa</taxon>
        <taxon>Arthropoda</taxon>
        <taxon>Hexapoda</taxon>
        <taxon>Insecta</taxon>
        <taxon>Pterygota</taxon>
        <taxon>Neoptera</taxon>
        <taxon>Paraneoptera</taxon>
        <taxon>Thysanoptera</taxon>
        <taxon>Terebrantia</taxon>
        <taxon>Thripoidea</taxon>
        <taxon>Thripidae</taxon>
        <taxon>Frankliniella</taxon>
    </lineage>
</organism>
<keyword evidence="4" id="KW-1185">Reference proteome</keyword>
<feature type="region of interest" description="Disordered" evidence="1">
    <location>
        <begin position="134"/>
        <end position="167"/>
    </location>
</feature>
<sequence length="167" mass="18682">MDRTASVLVLALILPALLLLPVPPALPAVLRCAQVERQASPVFHLVRRCSRSAMSVVAQANVTSRGRCADLAASRRGLAFNYSPRDAPRGDGQFSSSCLVLDCPEFHELSALQRDEAYDYYSLFTDPMREYDLRPRGEGREDHNVNAHTSKMRDIHTRSNVQHSRPH</sequence>
<evidence type="ECO:0000313" key="3">
    <source>
        <dbReference type="EMBL" id="KAK3919026.1"/>
    </source>
</evidence>
<gene>
    <name evidence="3" type="ORF">KUF71_008175</name>
</gene>